<evidence type="ECO:0000313" key="4">
    <source>
        <dbReference type="Proteomes" id="UP000281975"/>
    </source>
</evidence>
<evidence type="ECO:0000313" key="3">
    <source>
        <dbReference type="EMBL" id="RKR03301.1"/>
    </source>
</evidence>
<dbReference type="RefSeq" id="WP_121172785.1">
    <property type="nucleotide sequence ID" value="NZ_RBIN01000005.1"/>
</dbReference>
<evidence type="ECO:0000256" key="2">
    <source>
        <dbReference type="SAM" id="SignalP"/>
    </source>
</evidence>
<feature type="signal peptide" evidence="2">
    <location>
        <begin position="1"/>
        <end position="22"/>
    </location>
</feature>
<feature type="compositionally biased region" description="Polar residues" evidence="1">
    <location>
        <begin position="52"/>
        <end position="107"/>
    </location>
</feature>
<dbReference type="AlphaFoldDB" id="A0A420WW09"/>
<sequence length="138" mass="14495">MKRMTTWIAPAILALATTPVLAADSSSGDQMGQSDSDMNSGQQTEQQRDQRSMSNEMQGDNRQSHSGSSNIGREESASGSQSRQTQTGRDSSSEGMQSNGSATSQSGGMKDQMKQKAADKAKREIDRKAGTGSGGSGQ</sequence>
<organism evidence="3 4">
    <name type="scientific">Kushneria sinocarnis</name>
    <dbReference type="NCBI Taxonomy" id="595502"/>
    <lineage>
        <taxon>Bacteria</taxon>
        <taxon>Pseudomonadati</taxon>
        <taxon>Pseudomonadota</taxon>
        <taxon>Gammaproteobacteria</taxon>
        <taxon>Oceanospirillales</taxon>
        <taxon>Halomonadaceae</taxon>
        <taxon>Kushneria</taxon>
    </lineage>
</organism>
<feature type="chain" id="PRO_5019531550" evidence="2">
    <location>
        <begin position="23"/>
        <end position="138"/>
    </location>
</feature>
<protein>
    <submittedName>
        <fullName evidence="3">Uncharacterized protein</fullName>
    </submittedName>
</protein>
<feature type="region of interest" description="Disordered" evidence="1">
    <location>
        <begin position="23"/>
        <end position="138"/>
    </location>
</feature>
<keyword evidence="2" id="KW-0732">Signal</keyword>
<accession>A0A420WW09</accession>
<dbReference type="Proteomes" id="UP000281975">
    <property type="component" value="Unassembled WGS sequence"/>
</dbReference>
<reference evidence="3 4" key="1">
    <citation type="submission" date="2018-10" db="EMBL/GenBank/DDBJ databases">
        <title>Genomic Encyclopedia of Type Strains, Phase IV (KMG-IV): sequencing the most valuable type-strain genomes for metagenomic binning, comparative biology and taxonomic classification.</title>
        <authorList>
            <person name="Goeker M."/>
        </authorList>
    </citation>
    <scope>NUCLEOTIDE SEQUENCE [LARGE SCALE GENOMIC DNA]</scope>
    <source>
        <strain evidence="3 4">DSM 23229</strain>
    </source>
</reference>
<feature type="compositionally biased region" description="Basic and acidic residues" evidence="1">
    <location>
        <begin position="111"/>
        <end position="129"/>
    </location>
</feature>
<comment type="caution">
    <text evidence="3">The sequence shown here is derived from an EMBL/GenBank/DDBJ whole genome shotgun (WGS) entry which is preliminary data.</text>
</comment>
<keyword evidence="4" id="KW-1185">Reference proteome</keyword>
<proteinExistence type="predicted"/>
<gene>
    <name evidence="3" type="ORF">C7446_1822</name>
</gene>
<feature type="compositionally biased region" description="Low complexity" evidence="1">
    <location>
        <begin position="24"/>
        <end position="38"/>
    </location>
</feature>
<evidence type="ECO:0000256" key="1">
    <source>
        <dbReference type="SAM" id="MobiDB-lite"/>
    </source>
</evidence>
<name>A0A420WW09_9GAMM</name>
<dbReference type="EMBL" id="RBIN01000005">
    <property type="protein sequence ID" value="RKR03301.1"/>
    <property type="molecule type" value="Genomic_DNA"/>
</dbReference>